<keyword evidence="2" id="KW-1185">Reference proteome</keyword>
<dbReference type="AlphaFoldDB" id="A0A191UGY2"/>
<proteinExistence type="predicted"/>
<organism evidence="1 2">
    <name type="scientific">Polynucleobacter wuianus</name>
    <dbReference type="NCBI Taxonomy" id="1743168"/>
    <lineage>
        <taxon>Bacteria</taxon>
        <taxon>Pseudomonadati</taxon>
        <taxon>Pseudomonadota</taxon>
        <taxon>Betaproteobacteria</taxon>
        <taxon>Burkholderiales</taxon>
        <taxon>Burkholderiaceae</taxon>
        <taxon>Polynucleobacter</taxon>
    </lineage>
</organism>
<protein>
    <submittedName>
        <fullName evidence="1">Uncharacterized protein</fullName>
    </submittedName>
</protein>
<dbReference type="GeneID" id="83597030"/>
<sequence>MSNKSYVIAVNMIPYGIKMVVKSTTDFVDAIVNEFERLVNSDHEKADGYHLVLKAKLLREDAFFNKHPKAAHVQKERWGKFCDLCVDFAALNTVLYKEPIYLVHPEQFDEQRARGLLDLSSAGGVDLIPEVPVMRLAA</sequence>
<dbReference type="RefSeq" id="WP_062309433.1">
    <property type="nucleotide sequence ID" value="NZ_CP015922.1"/>
</dbReference>
<dbReference type="OrthoDB" id="9129844at2"/>
<dbReference type="EMBL" id="CP015922">
    <property type="protein sequence ID" value="ANJ00238.1"/>
    <property type="molecule type" value="Genomic_DNA"/>
</dbReference>
<gene>
    <name evidence="1" type="ORF">A8O14_09190</name>
</gene>
<dbReference type="STRING" id="1743168.A8O14_09190"/>
<accession>A0A191UGY2</accession>
<evidence type="ECO:0000313" key="1">
    <source>
        <dbReference type="EMBL" id="ANJ00238.1"/>
    </source>
</evidence>
<evidence type="ECO:0000313" key="2">
    <source>
        <dbReference type="Proteomes" id="UP000078463"/>
    </source>
</evidence>
<dbReference type="KEGG" id="pwu:A8O14_09190"/>
<dbReference type="Proteomes" id="UP000078463">
    <property type="component" value="Chromosome"/>
</dbReference>
<reference evidence="2" key="1">
    <citation type="submission" date="2016-05" db="EMBL/GenBank/DDBJ databases">
        <title>Polynucleobacter sp. QLW-P1FAT50C-4 genome.</title>
        <authorList>
            <person name="Hahn M.W."/>
        </authorList>
    </citation>
    <scope>NUCLEOTIDE SEQUENCE [LARGE SCALE GENOMIC DNA]</scope>
    <source>
        <strain evidence="2">QLW-P1FAT50C-4</strain>
    </source>
</reference>
<name>A0A191UGY2_9BURK</name>